<keyword evidence="3" id="KW-1185">Reference proteome</keyword>
<comment type="caution">
    <text evidence="2">The sequence shown here is derived from an EMBL/GenBank/DDBJ whole genome shotgun (WGS) entry which is preliminary data.</text>
</comment>
<dbReference type="EMBL" id="VHIZ01000037">
    <property type="protein sequence ID" value="TPV28735.1"/>
    <property type="molecule type" value="Genomic_DNA"/>
</dbReference>
<reference evidence="2 3" key="1">
    <citation type="submission" date="2019-06" db="EMBL/GenBank/DDBJ databases">
        <title>Taxogenomics and systematics of the genus Pantoea.</title>
        <authorList>
            <person name="Tambong J.T."/>
        </authorList>
    </citation>
    <scope>NUCLEOTIDE SEQUENCE [LARGE SCALE GENOMIC DNA]</scope>
    <source>
        <strain evidence="2 3">LMG 2558</strain>
    </source>
</reference>
<dbReference type="Pfam" id="PF02413">
    <property type="entry name" value="Caudo_TAP"/>
    <property type="match status" value="1"/>
</dbReference>
<evidence type="ECO:0000256" key="1">
    <source>
        <dbReference type="SAM" id="MobiDB-lite"/>
    </source>
</evidence>
<evidence type="ECO:0000313" key="2">
    <source>
        <dbReference type="EMBL" id="TPV28735.1"/>
    </source>
</evidence>
<dbReference type="InterPro" id="IPR003458">
    <property type="entry name" value="Phage_T4_Gp38_tail_assem"/>
</dbReference>
<name>A0ABY2Z8I9_9GAMM</name>
<feature type="region of interest" description="Disordered" evidence="1">
    <location>
        <begin position="45"/>
        <end position="65"/>
    </location>
</feature>
<dbReference type="RefSeq" id="WP_140923360.1">
    <property type="nucleotide sequence ID" value="NZ_VHIZ01000037.1"/>
</dbReference>
<protein>
    <submittedName>
        <fullName evidence="2">Tail fiber assembly protein</fullName>
    </submittedName>
</protein>
<evidence type="ECO:0000313" key="3">
    <source>
        <dbReference type="Proteomes" id="UP000316142"/>
    </source>
</evidence>
<sequence>MRFGYSAKVNAFFLLDDEEAYRAGGTWQDDIIPVTEDVWRQFVSQPPEGKTRGAGKNGMPEWVDIPDREKREADRRFALKSDLLEKAVEEIRMLTIVQDVYGLSIEEKGKLADWKKYLADVYRMEINSKDKVDWPRAPGKA</sequence>
<dbReference type="Proteomes" id="UP000316142">
    <property type="component" value="Unassembled WGS sequence"/>
</dbReference>
<organism evidence="2 3">
    <name type="scientific">Pantoea anthophila</name>
    <dbReference type="NCBI Taxonomy" id="470931"/>
    <lineage>
        <taxon>Bacteria</taxon>
        <taxon>Pseudomonadati</taxon>
        <taxon>Pseudomonadota</taxon>
        <taxon>Gammaproteobacteria</taxon>
        <taxon>Enterobacterales</taxon>
        <taxon>Erwiniaceae</taxon>
        <taxon>Pantoea</taxon>
    </lineage>
</organism>
<proteinExistence type="predicted"/>
<accession>A0ABY2Z8I9</accession>
<gene>
    <name evidence="2" type="ORF">FJW00_07175</name>
</gene>